<feature type="transmembrane region" description="Helical" evidence="2">
    <location>
        <begin position="466"/>
        <end position="486"/>
    </location>
</feature>
<organism evidence="3 4">
    <name type="scientific">Legionella lytica</name>
    <dbReference type="NCBI Taxonomy" id="96232"/>
    <lineage>
        <taxon>Bacteria</taxon>
        <taxon>Pseudomonadati</taxon>
        <taxon>Pseudomonadota</taxon>
        <taxon>Gammaproteobacteria</taxon>
        <taxon>Legionellales</taxon>
        <taxon>Legionellaceae</taxon>
        <taxon>Legionella</taxon>
    </lineage>
</organism>
<keyword evidence="2" id="KW-0472">Membrane</keyword>
<proteinExistence type="predicted"/>
<sequence length="555" mass="62261">MSYSKITDRLDLSPVARIHPQFPLPQETKENPALAYSDHLAILARVPLSDESTLNIISLNILGGIVCSGIHERNSRETATQMLERYQRMVEGLKLGIALHDVDILAFQEASPEFIVPVLKEKLGDAWEIIEDEFKIVTCYRKDRWIAQQTSSDRQNRIRSLTLCQSDNNAITVDFHNIWGIFDAIPLNLERQCRKALEHSTSTRAVIIGDTNSRLAPLDNLVRNITTGAIPLAFNEENGAGEGIQIPDHPDGGFYKDEQGTIHQLEIQILSFDDGSIVLDQRTAGEVNSWPEYRMVMCLDEHYQHTPLINNQTIFEYEQFLQKEFSSNEIVARVASTCFNQKAIAIGLRPTKDLIPLCEHIKQHFEHEADFQVKRFNIEMEIGSAGKKQFVYNCIFVPMHKVDLLHRAIADYSFQKNHPILAATKHLITTPSWIRDALIGVGVGIPATLFLGPGIIALLGMKLSTLALGGLAFSSLGFFAGASVTIGSMRRNTQRYEEEQIDSTSLTNPPENNPEIEDTPPRRQLNPSALTNQQTTTSNTDLIEEDANQMRMGMS</sequence>
<dbReference type="InterPro" id="IPR036691">
    <property type="entry name" value="Endo/exonu/phosph_ase_sf"/>
</dbReference>
<evidence type="ECO:0000256" key="2">
    <source>
        <dbReference type="SAM" id="Phobius"/>
    </source>
</evidence>
<comment type="caution">
    <text evidence="3">The sequence shown here is derived from an EMBL/GenBank/DDBJ whole genome shotgun (WGS) entry which is preliminary data.</text>
</comment>
<keyword evidence="2" id="KW-1133">Transmembrane helix</keyword>
<gene>
    <name evidence="3" type="ORF">ACD661_00845</name>
</gene>
<keyword evidence="2" id="KW-0812">Transmembrane</keyword>
<dbReference type="Proteomes" id="UP001615550">
    <property type="component" value="Unassembled WGS sequence"/>
</dbReference>
<dbReference type="EMBL" id="JBGORX010000001">
    <property type="protein sequence ID" value="MFJ1267098.1"/>
    <property type="molecule type" value="Genomic_DNA"/>
</dbReference>
<name>A0ABW8D332_9GAMM</name>
<evidence type="ECO:0000256" key="1">
    <source>
        <dbReference type="SAM" id="MobiDB-lite"/>
    </source>
</evidence>
<protein>
    <recommendedName>
        <fullName evidence="5">Endonuclease/Exonuclease/phosphatase family protein</fullName>
    </recommendedName>
</protein>
<evidence type="ECO:0000313" key="4">
    <source>
        <dbReference type="Proteomes" id="UP001615550"/>
    </source>
</evidence>
<dbReference type="SUPFAM" id="SSF56219">
    <property type="entry name" value="DNase I-like"/>
    <property type="match status" value="1"/>
</dbReference>
<feature type="transmembrane region" description="Helical" evidence="2">
    <location>
        <begin position="437"/>
        <end position="460"/>
    </location>
</feature>
<keyword evidence="4" id="KW-1185">Reference proteome</keyword>
<feature type="compositionally biased region" description="Polar residues" evidence="1">
    <location>
        <begin position="525"/>
        <end position="541"/>
    </location>
</feature>
<evidence type="ECO:0008006" key="5">
    <source>
        <dbReference type="Google" id="ProtNLM"/>
    </source>
</evidence>
<feature type="region of interest" description="Disordered" evidence="1">
    <location>
        <begin position="495"/>
        <end position="555"/>
    </location>
</feature>
<accession>A0ABW8D332</accession>
<evidence type="ECO:0000313" key="3">
    <source>
        <dbReference type="EMBL" id="MFJ1267098.1"/>
    </source>
</evidence>
<dbReference type="RefSeq" id="WP_400185617.1">
    <property type="nucleotide sequence ID" value="NZ_JBGORX010000001.1"/>
</dbReference>
<reference evidence="3 4" key="1">
    <citation type="submission" date="2024-08" db="EMBL/GenBank/DDBJ databases">
        <title>Draft Genome Sequence of Legionella lytica strain DSB2004, Isolated From a Fire Sprinkler System.</title>
        <authorList>
            <person name="Everhart A.D."/>
            <person name="Kidane D.T."/>
            <person name="Farone A.L."/>
            <person name="Farone M.B."/>
        </authorList>
    </citation>
    <scope>NUCLEOTIDE SEQUENCE [LARGE SCALE GENOMIC DNA]</scope>
    <source>
        <strain evidence="3 4">DSB2004</strain>
    </source>
</reference>